<dbReference type="InParanoid" id="A0A4R6QG19"/>
<feature type="transmembrane region" description="Helical" evidence="6">
    <location>
        <begin position="378"/>
        <end position="398"/>
    </location>
</feature>
<name>A0A4R6QG19_9BURK</name>
<dbReference type="PANTHER" id="PTHR23513">
    <property type="entry name" value="INTEGRAL MEMBRANE EFFLUX PROTEIN-RELATED"/>
    <property type="match status" value="1"/>
</dbReference>
<proteinExistence type="predicted"/>
<dbReference type="RefSeq" id="WP_133703556.1">
    <property type="nucleotide sequence ID" value="NZ_SNXS01000012.1"/>
</dbReference>
<dbReference type="AlphaFoldDB" id="A0A4R6QG19"/>
<protein>
    <submittedName>
        <fullName evidence="7">Putative MFS family arabinose efflux permease</fullName>
    </submittedName>
</protein>
<dbReference type="InterPro" id="IPR011701">
    <property type="entry name" value="MFS"/>
</dbReference>
<dbReference type="Proteomes" id="UP000295361">
    <property type="component" value="Unassembled WGS sequence"/>
</dbReference>
<evidence type="ECO:0000313" key="7">
    <source>
        <dbReference type="EMBL" id="TDP61466.1"/>
    </source>
</evidence>
<comment type="subcellular location">
    <subcellularLocation>
        <location evidence="1">Cell membrane</location>
        <topology evidence="1">Multi-pass membrane protein</topology>
    </subcellularLocation>
</comment>
<feature type="transmembrane region" description="Helical" evidence="6">
    <location>
        <begin position="80"/>
        <end position="99"/>
    </location>
</feature>
<feature type="transmembrane region" description="Helical" evidence="6">
    <location>
        <begin position="20"/>
        <end position="41"/>
    </location>
</feature>
<reference evidence="7 8" key="1">
    <citation type="submission" date="2019-03" db="EMBL/GenBank/DDBJ databases">
        <title>Genomic Encyclopedia of Type Strains, Phase IV (KMG-IV): sequencing the most valuable type-strain genomes for metagenomic binning, comparative biology and taxonomic classification.</title>
        <authorList>
            <person name="Goeker M."/>
        </authorList>
    </citation>
    <scope>NUCLEOTIDE SEQUENCE [LARGE SCALE GENOMIC DNA]</scope>
    <source>
        <strain evidence="7 8">DSM 16998</strain>
    </source>
</reference>
<accession>A0A4R6QG19</accession>
<keyword evidence="2" id="KW-1003">Cell membrane</keyword>
<keyword evidence="3 6" id="KW-0812">Transmembrane</keyword>
<dbReference type="PANTHER" id="PTHR23513:SF18">
    <property type="entry name" value="INTEGRAL MEMBRANE PROTEIN"/>
    <property type="match status" value="1"/>
</dbReference>
<dbReference type="EMBL" id="SNXS01000012">
    <property type="protein sequence ID" value="TDP61466.1"/>
    <property type="molecule type" value="Genomic_DNA"/>
</dbReference>
<comment type="caution">
    <text evidence="7">The sequence shown here is derived from an EMBL/GenBank/DDBJ whole genome shotgun (WGS) entry which is preliminary data.</text>
</comment>
<evidence type="ECO:0000313" key="8">
    <source>
        <dbReference type="Proteomes" id="UP000295361"/>
    </source>
</evidence>
<dbReference type="GO" id="GO:0022857">
    <property type="term" value="F:transmembrane transporter activity"/>
    <property type="evidence" value="ECO:0007669"/>
    <property type="project" value="InterPro"/>
</dbReference>
<evidence type="ECO:0000256" key="5">
    <source>
        <dbReference type="ARBA" id="ARBA00023136"/>
    </source>
</evidence>
<feature type="transmembrane region" description="Helical" evidence="6">
    <location>
        <begin position="291"/>
        <end position="308"/>
    </location>
</feature>
<keyword evidence="5 6" id="KW-0472">Membrane</keyword>
<feature type="transmembrane region" description="Helical" evidence="6">
    <location>
        <begin position="258"/>
        <end position="279"/>
    </location>
</feature>
<keyword evidence="4 6" id="KW-1133">Transmembrane helix</keyword>
<dbReference type="GO" id="GO:0005886">
    <property type="term" value="C:plasma membrane"/>
    <property type="evidence" value="ECO:0007669"/>
    <property type="project" value="UniProtKB-SubCell"/>
</dbReference>
<feature type="transmembrane region" description="Helical" evidence="6">
    <location>
        <begin position="314"/>
        <end position="333"/>
    </location>
</feature>
<evidence type="ECO:0000256" key="2">
    <source>
        <dbReference type="ARBA" id="ARBA00022475"/>
    </source>
</evidence>
<gene>
    <name evidence="7" type="ORF">DES47_11215</name>
</gene>
<feature type="transmembrane region" description="Helical" evidence="6">
    <location>
        <begin position="354"/>
        <end position="372"/>
    </location>
</feature>
<dbReference type="InterPro" id="IPR036259">
    <property type="entry name" value="MFS_trans_sf"/>
</dbReference>
<dbReference type="Pfam" id="PF07690">
    <property type="entry name" value="MFS_1"/>
    <property type="match status" value="1"/>
</dbReference>
<evidence type="ECO:0000256" key="3">
    <source>
        <dbReference type="ARBA" id="ARBA00022692"/>
    </source>
</evidence>
<feature type="transmembrane region" description="Helical" evidence="6">
    <location>
        <begin position="50"/>
        <end position="68"/>
    </location>
</feature>
<sequence>MLRLLMARIEACAPPVRLLLLSEMLCLLAGAMGQVAVAWWIAQRGGAADLARYGALMALCALLATPLMSPLGDRWPKRRLVRLGSACLVLDALALALLAYSGCYQLALLCACSALSIVANAVLLPAKANILPELVEVTQLPEAIRLRRAAQALGGLLGPGLGGAALAAGGVAAALTLNLLMFGIAAVAAFRLGRPQFPARPAPAGGWFADMHAGLRAKWGVPLDRWWTLTGALMMVFLLPATGMLLPLRVQSLGLSSLWFGACGAALSLGLLVGVLGLADRLIARLDRVRAMFAALALCAVAVGAMGLCDRGPALVLLFAVVGGCMSVTQMVGQTHRLLAMPEDFRSRMTAGNLATAQLSAALGPALAGLLLQHGSVATVYLWMAAGFTLSGLLLLAVPGLRPFLRLEHEAVKNWYGRKYPQAFTLRR</sequence>
<dbReference type="SUPFAM" id="SSF103473">
    <property type="entry name" value="MFS general substrate transporter"/>
    <property type="match status" value="1"/>
</dbReference>
<dbReference type="OrthoDB" id="9151053at2"/>
<evidence type="ECO:0000256" key="6">
    <source>
        <dbReference type="SAM" id="Phobius"/>
    </source>
</evidence>
<organism evidence="7 8">
    <name type="scientific">Roseateles toxinivorans</name>
    <dbReference type="NCBI Taxonomy" id="270368"/>
    <lineage>
        <taxon>Bacteria</taxon>
        <taxon>Pseudomonadati</taxon>
        <taxon>Pseudomonadota</taxon>
        <taxon>Betaproteobacteria</taxon>
        <taxon>Burkholderiales</taxon>
        <taxon>Sphaerotilaceae</taxon>
        <taxon>Roseateles</taxon>
    </lineage>
</organism>
<evidence type="ECO:0000256" key="1">
    <source>
        <dbReference type="ARBA" id="ARBA00004651"/>
    </source>
</evidence>
<feature type="transmembrane region" description="Helical" evidence="6">
    <location>
        <begin position="106"/>
        <end position="126"/>
    </location>
</feature>
<evidence type="ECO:0000256" key="4">
    <source>
        <dbReference type="ARBA" id="ARBA00022989"/>
    </source>
</evidence>
<feature type="transmembrane region" description="Helical" evidence="6">
    <location>
        <begin position="226"/>
        <end position="246"/>
    </location>
</feature>
<keyword evidence="8" id="KW-1185">Reference proteome</keyword>
<dbReference type="Gene3D" id="1.20.1250.20">
    <property type="entry name" value="MFS general substrate transporter like domains"/>
    <property type="match status" value="1"/>
</dbReference>
<feature type="transmembrane region" description="Helical" evidence="6">
    <location>
        <begin position="164"/>
        <end position="190"/>
    </location>
</feature>